<dbReference type="InterPro" id="IPR012675">
    <property type="entry name" value="Beta-grasp_dom_sf"/>
</dbReference>
<dbReference type="InterPro" id="IPR017927">
    <property type="entry name" value="FAD-bd_FR_type"/>
</dbReference>
<feature type="domain" description="2Fe-2S ferredoxin-type" evidence="1">
    <location>
        <begin position="284"/>
        <end position="366"/>
    </location>
</feature>
<name>A0ABP3RBM3_9HYPH</name>
<keyword evidence="4" id="KW-1185">Reference proteome</keyword>
<organism evidence="3 4">
    <name type="scientific">Paenochrobactrum glaciei</name>
    <dbReference type="NCBI Taxonomy" id="486407"/>
    <lineage>
        <taxon>Bacteria</taxon>
        <taxon>Pseudomonadati</taxon>
        <taxon>Pseudomonadota</taxon>
        <taxon>Alphaproteobacteria</taxon>
        <taxon>Hyphomicrobiales</taxon>
        <taxon>Brucellaceae</taxon>
        <taxon>Paenochrobactrum</taxon>
    </lineage>
</organism>
<dbReference type="CDD" id="cd06184">
    <property type="entry name" value="flavohem_like_fad_nad_binding"/>
    <property type="match status" value="1"/>
</dbReference>
<dbReference type="InterPro" id="IPR001433">
    <property type="entry name" value="OxRdtase_FAD/NAD-bd"/>
</dbReference>
<feature type="domain" description="FAD-binding FR-type" evidence="2">
    <location>
        <begin position="7"/>
        <end position="120"/>
    </location>
</feature>
<dbReference type="PANTHER" id="PTHR47354">
    <property type="entry name" value="NADH OXIDOREDUCTASE HCR"/>
    <property type="match status" value="1"/>
</dbReference>
<accession>A0ABP3RBM3</accession>
<evidence type="ECO:0000259" key="1">
    <source>
        <dbReference type="PROSITE" id="PS51085"/>
    </source>
</evidence>
<dbReference type="InterPro" id="IPR001041">
    <property type="entry name" value="2Fe-2S_ferredoxin-type"/>
</dbReference>
<evidence type="ECO:0000313" key="4">
    <source>
        <dbReference type="Proteomes" id="UP001424441"/>
    </source>
</evidence>
<sequence>MANAERIRFRPFKVTAKIRESETITSFHLKPTNPSYWTPFEAGQFLTIRVPDKNSDGFVLRNYTVSSSPEDVGFYRITVKREGARQPDHADGLSSCWLHDCIEEGALVEIDGPRGAFKLDRSTQRPVVLLSGGVGMTPMVSMLRQLSADKNRRVSFIHACDHGGVHALHGEVAALIAANDMMQVHYCYRFPRIEDKANGHFHSEGVLTKAGLQALLPLDDYDFYLCGPRPFMQAIYDYLREMGVSDQRIAYEFFGPASLLKAGGHVTEHAQIAPVQKMAGSGEHKIHLQRSQRDLIWDNDAVSLLDFLEANGIEPEFSCRAGICGSCEKRLISGEVCYFEEPLDEPAHDKVLLCCARPSSSIVLDL</sequence>
<dbReference type="Pfam" id="PF00111">
    <property type="entry name" value="Fer2"/>
    <property type="match status" value="1"/>
</dbReference>
<dbReference type="Gene3D" id="3.40.50.80">
    <property type="entry name" value="Nucleotide-binding domain of ferredoxin-NADP reductase (FNR) module"/>
    <property type="match status" value="1"/>
</dbReference>
<dbReference type="InterPro" id="IPR036010">
    <property type="entry name" value="2Fe-2S_ferredoxin-like_sf"/>
</dbReference>
<dbReference type="Pfam" id="PF00970">
    <property type="entry name" value="FAD_binding_6"/>
    <property type="match status" value="1"/>
</dbReference>
<dbReference type="SUPFAM" id="SSF63380">
    <property type="entry name" value="Riboflavin synthase domain-like"/>
    <property type="match status" value="1"/>
</dbReference>
<evidence type="ECO:0000259" key="2">
    <source>
        <dbReference type="PROSITE" id="PS51384"/>
    </source>
</evidence>
<dbReference type="SUPFAM" id="SSF52343">
    <property type="entry name" value="Ferredoxin reductase-like, C-terminal NADP-linked domain"/>
    <property type="match status" value="1"/>
</dbReference>
<dbReference type="InterPro" id="IPR017938">
    <property type="entry name" value="Riboflavin_synthase-like_b-brl"/>
</dbReference>
<dbReference type="Proteomes" id="UP001424441">
    <property type="component" value="Unassembled WGS sequence"/>
</dbReference>
<dbReference type="InterPro" id="IPR050415">
    <property type="entry name" value="MRET"/>
</dbReference>
<dbReference type="Pfam" id="PF00175">
    <property type="entry name" value="NAD_binding_1"/>
    <property type="match status" value="1"/>
</dbReference>
<dbReference type="Gene3D" id="2.40.30.10">
    <property type="entry name" value="Translation factors"/>
    <property type="match status" value="1"/>
</dbReference>
<reference evidence="4" key="1">
    <citation type="journal article" date="2019" name="Int. J. Syst. Evol. Microbiol.">
        <title>The Global Catalogue of Microorganisms (GCM) 10K type strain sequencing project: providing services to taxonomists for standard genome sequencing and annotation.</title>
        <authorList>
            <consortium name="The Broad Institute Genomics Platform"/>
            <consortium name="The Broad Institute Genome Sequencing Center for Infectious Disease"/>
            <person name="Wu L."/>
            <person name="Ma J."/>
        </authorList>
    </citation>
    <scope>NUCLEOTIDE SEQUENCE [LARGE SCALE GENOMIC DNA]</scope>
    <source>
        <strain evidence="4">JCM 15115</strain>
    </source>
</reference>
<dbReference type="PANTHER" id="PTHR47354:SF5">
    <property type="entry name" value="PROTEIN RFBI"/>
    <property type="match status" value="1"/>
</dbReference>
<dbReference type="CDD" id="cd00207">
    <property type="entry name" value="fer2"/>
    <property type="match status" value="1"/>
</dbReference>
<proteinExistence type="predicted"/>
<protein>
    <submittedName>
        <fullName evidence="3">2Fe-2S iron-sulfur cluster-binding protein</fullName>
    </submittedName>
</protein>
<comment type="caution">
    <text evidence="3">The sequence shown here is derived from an EMBL/GenBank/DDBJ whole genome shotgun (WGS) entry which is preliminary data.</text>
</comment>
<dbReference type="RefSeq" id="WP_343805625.1">
    <property type="nucleotide sequence ID" value="NZ_BAAADE010000004.1"/>
</dbReference>
<dbReference type="PROSITE" id="PS51384">
    <property type="entry name" value="FAD_FR"/>
    <property type="match status" value="1"/>
</dbReference>
<dbReference type="PROSITE" id="PS51085">
    <property type="entry name" value="2FE2S_FER_2"/>
    <property type="match status" value="1"/>
</dbReference>
<dbReference type="InterPro" id="IPR008333">
    <property type="entry name" value="Cbr1-like_FAD-bd_dom"/>
</dbReference>
<dbReference type="SUPFAM" id="SSF54292">
    <property type="entry name" value="2Fe-2S ferredoxin-like"/>
    <property type="match status" value="1"/>
</dbReference>
<gene>
    <name evidence="3" type="ORF">GCM10008943_22650</name>
</gene>
<dbReference type="PROSITE" id="PS00197">
    <property type="entry name" value="2FE2S_FER_1"/>
    <property type="match status" value="1"/>
</dbReference>
<dbReference type="InterPro" id="IPR039261">
    <property type="entry name" value="FNR_nucleotide-bd"/>
</dbReference>
<dbReference type="InterPro" id="IPR006058">
    <property type="entry name" value="2Fe2S_fd_BS"/>
</dbReference>
<dbReference type="Gene3D" id="3.10.20.30">
    <property type="match status" value="1"/>
</dbReference>
<dbReference type="EMBL" id="BAAADE010000004">
    <property type="protein sequence ID" value="GAA0606555.1"/>
    <property type="molecule type" value="Genomic_DNA"/>
</dbReference>
<dbReference type="PRINTS" id="PR00406">
    <property type="entry name" value="CYTB5RDTASE"/>
</dbReference>
<evidence type="ECO:0000313" key="3">
    <source>
        <dbReference type="EMBL" id="GAA0606555.1"/>
    </source>
</evidence>